<dbReference type="SUPFAM" id="SSF48498">
    <property type="entry name" value="Tetracyclin repressor-like, C-terminal domain"/>
    <property type="match status" value="1"/>
</dbReference>
<keyword evidence="2 4" id="KW-0238">DNA-binding</keyword>
<dbReference type="InterPro" id="IPR036271">
    <property type="entry name" value="Tet_transcr_reg_TetR-rel_C_sf"/>
</dbReference>
<accession>A0ABQ4B9B3</accession>
<organism evidence="6 7">
    <name type="scientific">Actinoplanes palleronii</name>
    <dbReference type="NCBI Taxonomy" id="113570"/>
    <lineage>
        <taxon>Bacteria</taxon>
        <taxon>Bacillati</taxon>
        <taxon>Actinomycetota</taxon>
        <taxon>Actinomycetes</taxon>
        <taxon>Micromonosporales</taxon>
        <taxon>Micromonosporaceae</taxon>
        <taxon>Actinoplanes</taxon>
    </lineage>
</organism>
<dbReference type="PROSITE" id="PS50977">
    <property type="entry name" value="HTH_TETR_2"/>
    <property type="match status" value="1"/>
</dbReference>
<keyword evidence="7" id="KW-1185">Reference proteome</keyword>
<proteinExistence type="predicted"/>
<evidence type="ECO:0000256" key="3">
    <source>
        <dbReference type="ARBA" id="ARBA00023163"/>
    </source>
</evidence>
<evidence type="ECO:0000313" key="6">
    <source>
        <dbReference type="EMBL" id="GIE67306.1"/>
    </source>
</evidence>
<dbReference type="PRINTS" id="PR00455">
    <property type="entry name" value="HTHTETR"/>
</dbReference>
<dbReference type="InterPro" id="IPR001647">
    <property type="entry name" value="HTH_TetR"/>
</dbReference>
<keyword evidence="1" id="KW-0805">Transcription regulation</keyword>
<dbReference type="Proteomes" id="UP000624709">
    <property type="component" value="Unassembled WGS sequence"/>
</dbReference>
<feature type="DNA-binding region" description="H-T-H motif" evidence="4">
    <location>
        <begin position="29"/>
        <end position="48"/>
    </location>
</feature>
<evidence type="ECO:0000313" key="7">
    <source>
        <dbReference type="Proteomes" id="UP000624709"/>
    </source>
</evidence>
<dbReference type="Gene3D" id="1.10.357.10">
    <property type="entry name" value="Tetracycline Repressor, domain 2"/>
    <property type="match status" value="1"/>
</dbReference>
<keyword evidence="3" id="KW-0804">Transcription</keyword>
<gene>
    <name evidence="6" type="ORF">Apa02nite_034140</name>
</gene>
<dbReference type="SUPFAM" id="SSF46689">
    <property type="entry name" value="Homeodomain-like"/>
    <property type="match status" value="1"/>
</dbReference>
<dbReference type="PANTHER" id="PTHR30055">
    <property type="entry name" value="HTH-TYPE TRANSCRIPTIONAL REGULATOR RUTR"/>
    <property type="match status" value="1"/>
</dbReference>
<dbReference type="InterPro" id="IPR009057">
    <property type="entry name" value="Homeodomain-like_sf"/>
</dbReference>
<dbReference type="RefSeq" id="WP_203825824.1">
    <property type="nucleotide sequence ID" value="NZ_BAAATY010000014.1"/>
</dbReference>
<dbReference type="InterPro" id="IPR049445">
    <property type="entry name" value="TetR_SbtR-like_C"/>
</dbReference>
<sequence>MIRSDATRNRAKVLAAAELVLGEQGLTARMDEIARRAGVGVGTVYRHFATKEALYAAIVTARVDLLLQQADRLRTTGEPATAFFTFVTRIVVDATTKKALTEALRDAGIDVKAGRSDQRTRMHEALTALLQDAQRAGAVRPDVDMPTVLALLRGASLAAESGDYPVPVLDRALAVLFDGLRPRPA</sequence>
<dbReference type="Pfam" id="PF00440">
    <property type="entry name" value="TetR_N"/>
    <property type="match status" value="1"/>
</dbReference>
<protein>
    <submittedName>
        <fullName evidence="6">TetR family transcriptional regulator</fullName>
    </submittedName>
</protein>
<dbReference type="EMBL" id="BOMS01000046">
    <property type="protein sequence ID" value="GIE67306.1"/>
    <property type="molecule type" value="Genomic_DNA"/>
</dbReference>
<evidence type="ECO:0000256" key="1">
    <source>
        <dbReference type="ARBA" id="ARBA00023015"/>
    </source>
</evidence>
<feature type="domain" description="HTH tetR-type" evidence="5">
    <location>
        <begin position="7"/>
        <end position="66"/>
    </location>
</feature>
<reference evidence="6 7" key="1">
    <citation type="submission" date="2021-01" db="EMBL/GenBank/DDBJ databases">
        <title>Whole genome shotgun sequence of Actinoplanes palleronii NBRC 14916.</title>
        <authorList>
            <person name="Komaki H."/>
            <person name="Tamura T."/>
        </authorList>
    </citation>
    <scope>NUCLEOTIDE SEQUENCE [LARGE SCALE GENOMIC DNA]</scope>
    <source>
        <strain evidence="6 7">NBRC 14916</strain>
    </source>
</reference>
<evidence type="ECO:0000256" key="2">
    <source>
        <dbReference type="ARBA" id="ARBA00023125"/>
    </source>
</evidence>
<dbReference type="Pfam" id="PF21597">
    <property type="entry name" value="TetR_C_43"/>
    <property type="match status" value="1"/>
</dbReference>
<name>A0ABQ4B9B3_9ACTN</name>
<evidence type="ECO:0000259" key="5">
    <source>
        <dbReference type="PROSITE" id="PS50977"/>
    </source>
</evidence>
<dbReference type="InterPro" id="IPR050109">
    <property type="entry name" value="HTH-type_TetR-like_transc_reg"/>
</dbReference>
<dbReference type="PANTHER" id="PTHR30055:SF234">
    <property type="entry name" value="HTH-TYPE TRANSCRIPTIONAL REGULATOR BETI"/>
    <property type="match status" value="1"/>
</dbReference>
<evidence type="ECO:0000256" key="4">
    <source>
        <dbReference type="PROSITE-ProRule" id="PRU00335"/>
    </source>
</evidence>
<comment type="caution">
    <text evidence="6">The sequence shown here is derived from an EMBL/GenBank/DDBJ whole genome shotgun (WGS) entry which is preliminary data.</text>
</comment>